<dbReference type="Proteomes" id="UP000027442">
    <property type="component" value="Unassembled WGS sequence"/>
</dbReference>
<feature type="domain" description="TonB-dependent transporter Oar-like beta-barrel" evidence="8">
    <location>
        <begin position="349"/>
        <end position="1018"/>
    </location>
</feature>
<comment type="caution">
    <text evidence="9">The sequence shown here is derived from an EMBL/GenBank/DDBJ whole genome shotgun (WGS) entry which is preliminary data.</text>
</comment>
<keyword evidence="10" id="KW-1185">Reference proteome</keyword>
<evidence type="ECO:0000259" key="8">
    <source>
        <dbReference type="Pfam" id="PF25183"/>
    </source>
</evidence>
<keyword evidence="3" id="KW-1134">Transmembrane beta strand</keyword>
<dbReference type="HOGENOM" id="CLU_006298_1_0_10"/>
<keyword evidence="9" id="KW-0675">Receptor</keyword>
<dbReference type="InterPro" id="IPR039426">
    <property type="entry name" value="TonB-dep_rcpt-like"/>
</dbReference>
<evidence type="ECO:0000256" key="5">
    <source>
        <dbReference type="ARBA" id="ARBA00023136"/>
    </source>
</evidence>
<dbReference type="PATRIC" id="fig|1122985.7.peg.1993"/>
<keyword evidence="6" id="KW-0998">Cell outer membrane</keyword>
<gene>
    <name evidence="9" type="ORF">HMPREF1991_01921</name>
</gene>
<dbReference type="AlphaFoldDB" id="A0A069QIX7"/>
<evidence type="ECO:0000256" key="2">
    <source>
        <dbReference type="ARBA" id="ARBA00022448"/>
    </source>
</evidence>
<dbReference type="GO" id="GO:0015344">
    <property type="term" value="F:siderophore uptake transmembrane transporter activity"/>
    <property type="evidence" value="ECO:0007669"/>
    <property type="project" value="TreeGrafter"/>
</dbReference>
<dbReference type="Pfam" id="PF13620">
    <property type="entry name" value="CarboxypepD_reg"/>
    <property type="match status" value="1"/>
</dbReference>
<accession>A0A069QIX7</accession>
<organism evidence="9 10">
    <name type="scientific">Hoylesella loescheii DSM 19665 = JCM 12249 = ATCC 15930</name>
    <dbReference type="NCBI Taxonomy" id="1122985"/>
    <lineage>
        <taxon>Bacteria</taxon>
        <taxon>Pseudomonadati</taxon>
        <taxon>Bacteroidota</taxon>
        <taxon>Bacteroidia</taxon>
        <taxon>Bacteroidales</taxon>
        <taxon>Prevotellaceae</taxon>
        <taxon>Hoylesella</taxon>
    </lineage>
</organism>
<dbReference type="GO" id="GO:0009279">
    <property type="term" value="C:cell outer membrane"/>
    <property type="evidence" value="ECO:0007669"/>
    <property type="project" value="UniProtKB-SubCell"/>
</dbReference>
<feature type="domain" description="TonB-dependent transporter Oar-like beta-barrel" evidence="8">
    <location>
        <begin position="237"/>
        <end position="316"/>
    </location>
</feature>
<reference evidence="9 10" key="1">
    <citation type="submission" date="2013-08" db="EMBL/GenBank/DDBJ databases">
        <authorList>
            <person name="Weinstock G."/>
            <person name="Sodergren E."/>
            <person name="Wylie T."/>
            <person name="Fulton L."/>
            <person name="Fulton R."/>
            <person name="Fronick C."/>
            <person name="O'Laughlin M."/>
            <person name="Godfrey J."/>
            <person name="Miner T."/>
            <person name="Herter B."/>
            <person name="Appelbaum E."/>
            <person name="Cordes M."/>
            <person name="Lek S."/>
            <person name="Wollam A."/>
            <person name="Pepin K.H."/>
            <person name="Palsikar V.B."/>
            <person name="Mitreva M."/>
            <person name="Wilson R.K."/>
        </authorList>
    </citation>
    <scope>NUCLEOTIDE SEQUENCE [LARGE SCALE GENOMIC DNA]</scope>
    <source>
        <strain evidence="9 10">ATCC 15930</strain>
    </source>
</reference>
<dbReference type="InterPro" id="IPR057601">
    <property type="entry name" value="Oar-like_b-barrel"/>
</dbReference>
<dbReference type="PANTHER" id="PTHR30069:SF46">
    <property type="entry name" value="OAR PROTEIN"/>
    <property type="match status" value="1"/>
</dbReference>
<evidence type="ECO:0000256" key="3">
    <source>
        <dbReference type="ARBA" id="ARBA00022452"/>
    </source>
</evidence>
<dbReference type="Pfam" id="PF25183">
    <property type="entry name" value="OMP_b-brl_4"/>
    <property type="match status" value="2"/>
</dbReference>
<evidence type="ECO:0000256" key="1">
    <source>
        <dbReference type="ARBA" id="ARBA00004571"/>
    </source>
</evidence>
<feature type="chain" id="PRO_5001665470" evidence="7">
    <location>
        <begin position="22"/>
        <end position="1078"/>
    </location>
</feature>
<evidence type="ECO:0000256" key="7">
    <source>
        <dbReference type="SAM" id="SignalP"/>
    </source>
</evidence>
<dbReference type="EMBL" id="JNGW01000082">
    <property type="protein sequence ID" value="KDR52014.1"/>
    <property type="molecule type" value="Genomic_DNA"/>
</dbReference>
<evidence type="ECO:0000256" key="4">
    <source>
        <dbReference type="ARBA" id="ARBA00022692"/>
    </source>
</evidence>
<evidence type="ECO:0000313" key="10">
    <source>
        <dbReference type="Proteomes" id="UP000027442"/>
    </source>
</evidence>
<keyword evidence="4" id="KW-0812">Transmembrane</keyword>
<dbReference type="Gene3D" id="2.40.170.20">
    <property type="entry name" value="TonB-dependent receptor, beta-barrel domain"/>
    <property type="match status" value="1"/>
</dbReference>
<dbReference type="InterPro" id="IPR037066">
    <property type="entry name" value="Plug_dom_sf"/>
</dbReference>
<evidence type="ECO:0000256" key="6">
    <source>
        <dbReference type="ARBA" id="ARBA00023237"/>
    </source>
</evidence>
<keyword evidence="2" id="KW-0813">Transport</keyword>
<dbReference type="InterPro" id="IPR008969">
    <property type="entry name" value="CarboxyPept-like_regulatory"/>
</dbReference>
<dbReference type="SUPFAM" id="SSF56935">
    <property type="entry name" value="Porins"/>
    <property type="match status" value="1"/>
</dbReference>
<dbReference type="Gene3D" id="2.60.40.1120">
    <property type="entry name" value="Carboxypeptidase-like, regulatory domain"/>
    <property type="match status" value="1"/>
</dbReference>
<dbReference type="SUPFAM" id="SSF49464">
    <property type="entry name" value="Carboxypeptidase regulatory domain-like"/>
    <property type="match status" value="1"/>
</dbReference>
<dbReference type="Gene3D" id="2.170.130.10">
    <property type="entry name" value="TonB-dependent receptor, plug domain"/>
    <property type="match status" value="1"/>
</dbReference>
<sequence length="1078" mass="120452">MQKRLFFLFAIVMFLTSPLMAQVTTSGINGKVVAGGEEVVGATVVAVHNPSGTRYNGITNEKGRYSIQGMRVGGPYTITISYVGYKNEVVENINLALGEASVLNADLKEDARLLGEVTVTGKAGVGTTGASTQFSKAQIDNTPTVSRNIYDVATLSPLVKANKKGGITIAGTNNRYNSFQIDGMVSNDVFGLSSGGTNGDQTNANPIALDAVEQIQVVASPFDIRQSGFTGGAINAITKSGTNDFKASAYTYYTDENLYGRWNQNTGLKEKYQNESTKTFGATFGGPIVKDKLFFFVSAEYKKNTYPATYYAGAPNYFMTLEMAKAIADRYKSITGIREDYSRPDITSAAFSLMSRIDWNISNNTKFSFRYQFNDSHKDEISSSYNVYNFVNSGFKRNNHMHSLVAELNSRFSSSLYNELRVGLTMVRDRRDIRYKAPLANIKNAGAYDPATGTETAGDKTINIGTEYSSGLNALEQNIWVLEDNLSWYMGNHNITFGTHNELYDMKNAFMQAYTGRYIYGSKTLGGITGFMTDKASEFTWNYADANVTGTREWKTPFRSGQLGFYVQDKWDLNTLLQFTYGVRFDIPFYLNSPSTNDQFNASEFSSKYDAVVGRKPKSMVMFSPRLGFRWYMDETHKTMFRGGLGIFNGRAPFVWIENAWANTGIEQKGVSIRANDKTGAVAPSFEQYKNDAEAAAKAPGLNATAAKPNIATVAHDFKFPQVFRTNLAWEQQLPWDMKFTLEWLYSRNLNNVWFENLALVNDGKSSVYAVEGADNSSTIYYSSKPGGYYSIINMTNTNKGYSYSLSAQVEKSFKFGLDLMANYTFGRSYSVHDGTSSVASSNWGFYYNVDPNEPVLAPSMFDVPHRVVLTANYNSKRYGNGRWQTHVGLTYNGTSGQRYSLTMSDKTTASFNGDYRGGNSLLYIPTKDELARMKFVDKKVGTNTITADEQKAQFEQWIESDDYARKHRGQYATRNSHLSPWENRFDLHISQDFFYMKERGGKVELVFDILNVANLLNKDWGTTYGSVYNINKLQVQSVDDGSAPNTKVASFQYFDNTPHVSDVASRWHAQIGLRVTF</sequence>
<dbReference type="eggNOG" id="COG4771">
    <property type="taxonomic scope" value="Bacteria"/>
</dbReference>
<dbReference type="InterPro" id="IPR036942">
    <property type="entry name" value="Beta-barrel_TonB_sf"/>
</dbReference>
<dbReference type="RefSeq" id="WP_018968241.1">
    <property type="nucleotide sequence ID" value="NZ_KB899223.1"/>
</dbReference>
<evidence type="ECO:0000313" key="9">
    <source>
        <dbReference type="EMBL" id="KDR52014.1"/>
    </source>
</evidence>
<proteinExistence type="predicted"/>
<name>A0A069QIX7_HOYLO</name>
<keyword evidence="7" id="KW-0732">Signal</keyword>
<dbReference type="GO" id="GO:0044718">
    <property type="term" value="P:siderophore transmembrane transport"/>
    <property type="evidence" value="ECO:0007669"/>
    <property type="project" value="TreeGrafter"/>
</dbReference>
<dbReference type="PANTHER" id="PTHR30069">
    <property type="entry name" value="TONB-DEPENDENT OUTER MEMBRANE RECEPTOR"/>
    <property type="match status" value="1"/>
</dbReference>
<protein>
    <submittedName>
        <fullName evidence="9">TonB-dependent receptor plug domain protein</fullName>
    </submittedName>
</protein>
<feature type="signal peptide" evidence="7">
    <location>
        <begin position="1"/>
        <end position="21"/>
    </location>
</feature>
<keyword evidence="5" id="KW-0472">Membrane</keyword>
<comment type="subcellular location">
    <subcellularLocation>
        <location evidence="1">Cell outer membrane</location>
        <topology evidence="1">Multi-pass membrane protein</topology>
    </subcellularLocation>
</comment>